<feature type="transmembrane region" description="Helical" evidence="11">
    <location>
        <begin position="311"/>
        <end position="336"/>
    </location>
</feature>
<dbReference type="PROSITE" id="PS00237">
    <property type="entry name" value="G_PROTEIN_RECEP_F1_1"/>
    <property type="match status" value="1"/>
</dbReference>
<keyword evidence="9 10" id="KW-0807">Transducer</keyword>
<keyword evidence="4" id="KW-0552">Olfaction</keyword>
<organism evidence="13 14">
    <name type="scientific">Apteryx mantelli</name>
    <name type="common">North Island brown kiwi</name>
    <dbReference type="NCBI Taxonomy" id="2696672"/>
    <lineage>
        <taxon>Eukaryota</taxon>
        <taxon>Metazoa</taxon>
        <taxon>Chordata</taxon>
        <taxon>Craniata</taxon>
        <taxon>Vertebrata</taxon>
        <taxon>Euteleostomi</taxon>
        <taxon>Archelosauria</taxon>
        <taxon>Archosauria</taxon>
        <taxon>Dinosauria</taxon>
        <taxon>Saurischia</taxon>
        <taxon>Theropoda</taxon>
        <taxon>Coelurosauria</taxon>
        <taxon>Aves</taxon>
        <taxon>Palaeognathae</taxon>
        <taxon>Apterygiformes</taxon>
        <taxon>Apterygidae</taxon>
        <taxon>Apteryx</taxon>
    </lineage>
</organism>
<feature type="domain" description="G-protein coupled receptors family 1 profile" evidence="12">
    <location>
        <begin position="181"/>
        <end position="401"/>
    </location>
</feature>
<feature type="transmembrane region" description="Helical" evidence="11">
    <location>
        <begin position="383"/>
        <end position="403"/>
    </location>
</feature>
<keyword evidence="8 10" id="KW-0675">Receptor</keyword>
<keyword evidence="13" id="KW-1185">Reference proteome</keyword>
<dbReference type="InterPro" id="IPR000725">
    <property type="entry name" value="Olfact_rcpt"/>
</dbReference>
<keyword evidence="3 10" id="KW-0812">Transmembrane</keyword>
<feature type="transmembrane region" description="Helical" evidence="11">
    <location>
        <begin position="348"/>
        <end position="371"/>
    </location>
</feature>
<dbReference type="PANTHER" id="PTHR26452">
    <property type="entry name" value="OLFACTORY RECEPTOR"/>
    <property type="match status" value="1"/>
</dbReference>
<dbReference type="PRINTS" id="PR00237">
    <property type="entry name" value="GPCRRHODOPSN"/>
</dbReference>
<keyword evidence="7 11" id="KW-0472">Membrane</keyword>
<evidence type="ECO:0000256" key="1">
    <source>
        <dbReference type="ARBA" id="ARBA00004651"/>
    </source>
</evidence>
<accession>A0ABM4FIQ7</accession>
<dbReference type="InterPro" id="IPR000276">
    <property type="entry name" value="GPCR_Rhodpsn"/>
</dbReference>
<keyword evidence="5 11" id="KW-1133">Transmembrane helix</keyword>
<keyword evidence="2" id="KW-1003">Cell membrane</keyword>
<dbReference type="InterPro" id="IPR017452">
    <property type="entry name" value="GPCR_Rhodpsn_7TM"/>
</dbReference>
<evidence type="ECO:0000256" key="10">
    <source>
        <dbReference type="RuleBase" id="RU000688"/>
    </source>
</evidence>
<dbReference type="CDD" id="cd15227">
    <property type="entry name" value="7tmA_OR14-like"/>
    <property type="match status" value="1"/>
</dbReference>
<dbReference type="Gene3D" id="1.20.1070.10">
    <property type="entry name" value="Rhodopsin 7-helix transmembrane proteins"/>
    <property type="match status" value="1"/>
</dbReference>
<feature type="transmembrane region" description="Helical" evidence="11">
    <location>
        <begin position="212"/>
        <end position="231"/>
    </location>
</feature>
<dbReference type="PROSITE" id="PS50262">
    <property type="entry name" value="G_PROTEIN_RECEP_F1_2"/>
    <property type="match status" value="1"/>
</dbReference>
<feature type="transmembrane region" description="Helical" evidence="11">
    <location>
        <begin position="251"/>
        <end position="269"/>
    </location>
</feature>
<evidence type="ECO:0000313" key="13">
    <source>
        <dbReference type="Proteomes" id="UP001652627"/>
    </source>
</evidence>
<name>A0ABM4FIQ7_9AVES</name>
<dbReference type="RefSeq" id="XP_067164826.1">
    <property type="nucleotide sequence ID" value="XM_067308725.1"/>
</dbReference>
<evidence type="ECO:0000313" key="14">
    <source>
        <dbReference type="RefSeq" id="XP_067164826.1"/>
    </source>
</evidence>
<dbReference type="SUPFAM" id="SSF81321">
    <property type="entry name" value="Family A G protein-coupled receptor-like"/>
    <property type="match status" value="1"/>
</dbReference>
<dbReference type="PRINTS" id="PR00245">
    <property type="entry name" value="OLFACTORYR"/>
</dbReference>
<evidence type="ECO:0000256" key="2">
    <source>
        <dbReference type="ARBA" id="ARBA00022475"/>
    </source>
</evidence>
<evidence type="ECO:0000256" key="6">
    <source>
        <dbReference type="ARBA" id="ARBA00023040"/>
    </source>
</evidence>
<evidence type="ECO:0000256" key="3">
    <source>
        <dbReference type="ARBA" id="ARBA00022692"/>
    </source>
</evidence>
<evidence type="ECO:0000256" key="11">
    <source>
        <dbReference type="SAM" id="Phobius"/>
    </source>
</evidence>
<dbReference type="Proteomes" id="UP001652627">
    <property type="component" value="Chromosome 20"/>
</dbReference>
<dbReference type="InterPro" id="IPR050516">
    <property type="entry name" value="Olfactory_GPCR"/>
</dbReference>
<dbReference type="Pfam" id="PF13853">
    <property type="entry name" value="7tm_4"/>
    <property type="match status" value="1"/>
</dbReference>
<protein>
    <submittedName>
        <fullName evidence="14">Olfactory receptor 14A16-like</fullName>
    </submittedName>
</protein>
<evidence type="ECO:0000256" key="4">
    <source>
        <dbReference type="ARBA" id="ARBA00022725"/>
    </source>
</evidence>
<proteinExistence type="inferred from homology"/>
<sequence>MQKLILHLVEQLQDADGEMNATALAVLRNVLRHADPRQSSHLMVHLAHDLLYLFPNVRMVAGSRDPRPGAAQVQGTVADHTADRGTLWAAAGAITRLLAPPQAAQAALMDAAKLLGWRQLRKLAETAQIWRIGVYLAMVRGVLAAFEEGKPEETMSSAFNLTATPKDVQALRKLCWLWEEDLGSITTTVPKSMASSLWDTRAISYSGCAAQVFLFFFLISAEYFILTIMAYDRFVAICNPLHYSMIMDTRACAKMAAAAWASGFLNAVLHTGNTFSVTFCQGDVVGQFLCEIPQILRLSCSDSHLREVGVIVFSVFLVFGCFIFIVLSYVQIFTAVLRMPSEQGRHKAFSTCLPHLTVVSLFVSTGMFAYLKPPSISSPVQDLVVAVLYSMVPPTVNPLIYSMRNKELKDALKKLIQMLLVQQQ</sequence>
<evidence type="ECO:0000256" key="9">
    <source>
        <dbReference type="ARBA" id="ARBA00023224"/>
    </source>
</evidence>
<gene>
    <name evidence="14" type="primary">LOC106490507</name>
</gene>
<evidence type="ECO:0000259" key="12">
    <source>
        <dbReference type="PROSITE" id="PS50262"/>
    </source>
</evidence>
<dbReference type="GeneID" id="106490507"/>
<keyword evidence="6 10" id="KW-0297">G-protein coupled receptor</keyword>
<evidence type="ECO:0000256" key="5">
    <source>
        <dbReference type="ARBA" id="ARBA00022989"/>
    </source>
</evidence>
<comment type="subcellular location">
    <subcellularLocation>
        <location evidence="1">Cell membrane</location>
        <topology evidence="1">Multi-pass membrane protein</topology>
    </subcellularLocation>
</comment>
<keyword evidence="4" id="KW-0716">Sensory transduction</keyword>
<reference evidence="14" key="1">
    <citation type="submission" date="2025-08" db="UniProtKB">
        <authorList>
            <consortium name="RefSeq"/>
        </authorList>
    </citation>
    <scope>IDENTIFICATION</scope>
    <source>
        <tissue evidence="14">Blood</tissue>
    </source>
</reference>
<evidence type="ECO:0000256" key="8">
    <source>
        <dbReference type="ARBA" id="ARBA00023170"/>
    </source>
</evidence>
<evidence type="ECO:0000256" key="7">
    <source>
        <dbReference type="ARBA" id="ARBA00023136"/>
    </source>
</evidence>
<comment type="similarity">
    <text evidence="10">Belongs to the G-protein coupled receptor 1 family.</text>
</comment>